<protein>
    <submittedName>
        <fullName evidence="3">Glycosyltransferase EpsF</fullName>
        <ecNumber evidence="3">2.4.-.-</ecNumber>
    </submittedName>
</protein>
<dbReference type="AlphaFoldDB" id="A0A6N3H9C7"/>
<feature type="domain" description="Glycosyl transferase family 1" evidence="1">
    <location>
        <begin position="188"/>
        <end position="313"/>
    </location>
</feature>
<evidence type="ECO:0000259" key="1">
    <source>
        <dbReference type="Pfam" id="PF00534"/>
    </source>
</evidence>
<reference evidence="3" key="1">
    <citation type="submission" date="2019-11" db="EMBL/GenBank/DDBJ databases">
        <authorList>
            <person name="Feng L."/>
        </authorList>
    </citation>
    <scope>NUCLEOTIDE SEQUENCE</scope>
    <source>
        <strain evidence="3">ElimosumLFYP34</strain>
    </source>
</reference>
<dbReference type="PANTHER" id="PTHR12526">
    <property type="entry name" value="GLYCOSYLTRANSFERASE"/>
    <property type="match status" value="1"/>
</dbReference>
<dbReference type="Pfam" id="PF13439">
    <property type="entry name" value="Glyco_transf_4"/>
    <property type="match status" value="1"/>
</dbReference>
<dbReference type="Pfam" id="PF00534">
    <property type="entry name" value="Glycos_transf_1"/>
    <property type="match status" value="1"/>
</dbReference>
<keyword evidence="3" id="KW-0328">Glycosyltransferase</keyword>
<evidence type="ECO:0000313" key="3">
    <source>
        <dbReference type="EMBL" id="VYU73168.1"/>
    </source>
</evidence>
<organism evidence="3">
    <name type="scientific">Eubacterium limosum</name>
    <dbReference type="NCBI Taxonomy" id="1736"/>
    <lineage>
        <taxon>Bacteria</taxon>
        <taxon>Bacillati</taxon>
        <taxon>Bacillota</taxon>
        <taxon>Clostridia</taxon>
        <taxon>Eubacteriales</taxon>
        <taxon>Eubacteriaceae</taxon>
        <taxon>Eubacterium</taxon>
    </lineage>
</organism>
<accession>A0A6N3H9C7</accession>
<keyword evidence="3" id="KW-0808">Transferase</keyword>
<proteinExistence type="predicted"/>
<dbReference type="InterPro" id="IPR001296">
    <property type="entry name" value="Glyco_trans_1"/>
</dbReference>
<evidence type="ECO:0000259" key="2">
    <source>
        <dbReference type="Pfam" id="PF13439"/>
    </source>
</evidence>
<name>A0A6N3H9C7_EUBLI</name>
<dbReference type="GO" id="GO:0016757">
    <property type="term" value="F:glycosyltransferase activity"/>
    <property type="evidence" value="ECO:0007669"/>
    <property type="project" value="UniProtKB-KW"/>
</dbReference>
<dbReference type="Gene3D" id="3.40.50.2000">
    <property type="entry name" value="Glycogen Phosphorylase B"/>
    <property type="match status" value="2"/>
</dbReference>
<feature type="domain" description="Glycosyltransferase subfamily 4-like N-terminal" evidence="2">
    <location>
        <begin position="19"/>
        <end position="179"/>
    </location>
</feature>
<dbReference type="EMBL" id="CACRTR010000023">
    <property type="protein sequence ID" value="VYU73168.1"/>
    <property type="molecule type" value="Genomic_DNA"/>
</dbReference>
<dbReference type="PANTHER" id="PTHR12526:SF630">
    <property type="entry name" value="GLYCOSYLTRANSFERASE"/>
    <property type="match status" value="1"/>
</dbReference>
<sequence length="372" mass="43169">MKNDSPIRVLQVFARMDRGGAETMIMNVYRHIDRSKVQFDFIVHTEDHCDYDEEIKKLGGKIFHIHRYTGKNHFQYKNEWKTFFKNHPEYHIIHGHVRSTAAIYLKIANQFGLVTIAHSHSTSSGKGIAAVVKNIMQFPIRYEADYLFACSKKAGEWLYGKKAPQKENFFVIKNGIEVEKYQFNPITRQRAREEFGIKDSQLVVGHVGNFTYPKNHEFLVDIFNEIHQEKPNSVLLLVGDGELKEKIEQKVAEYKLQDSVIFTGVRDDVPDLMQAMDVFVFPSHFEGFGIALIEAQMSGLLCYASSEGVPYETRITNLVDYISLKDNAFIWADNILRNKKTNSRTEKIKTYMYDAKKNAKWIGLFYERVNIK</sequence>
<dbReference type="EC" id="2.4.-.-" evidence="3"/>
<gene>
    <name evidence="3" type="primary">epsF_1</name>
    <name evidence="3" type="ORF">ELLFYP34_01042</name>
</gene>
<dbReference type="InterPro" id="IPR028098">
    <property type="entry name" value="Glyco_trans_4-like_N"/>
</dbReference>
<dbReference type="CDD" id="cd03812">
    <property type="entry name" value="GT4_CapH-like"/>
    <property type="match status" value="1"/>
</dbReference>
<dbReference type="SUPFAM" id="SSF53756">
    <property type="entry name" value="UDP-Glycosyltransferase/glycogen phosphorylase"/>
    <property type="match status" value="1"/>
</dbReference>